<reference evidence="1" key="1">
    <citation type="submission" date="2020-04" db="EMBL/GenBank/DDBJ databases">
        <authorList>
            <person name="Alioto T."/>
            <person name="Alioto T."/>
            <person name="Gomez Garrido J."/>
        </authorList>
    </citation>
    <scope>NUCLEOTIDE SEQUENCE</scope>
    <source>
        <strain evidence="1">A484AB</strain>
    </source>
</reference>
<dbReference type="EMBL" id="CACRXK020002477">
    <property type="protein sequence ID" value="CAB3994492.1"/>
    <property type="molecule type" value="Genomic_DNA"/>
</dbReference>
<dbReference type="AlphaFoldDB" id="A0A6S7GWJ3"/>
<dbReference type="Proteomes" id="UP001152795">
    <property type="component" value="Unassembled WGS sequence"/>
</dbReference>
<proteinExistence type="predicted"/>
<evidence type="ECO:0000313" key="2">
    <source>
        <dbReference type="Proteomes" id="UP001152795"/>
    </source>
</evidence>
<organism evidence="1 2">
    <name type="scientific">Paramuricea clavata</name>
    <name type="common">Red gorgonian</name>
    <name type="synonym">Violescent sea-whip</name>
    <dbReference type="NCBI Taxonomy" id="317549"/>
    <lineage>
        <taxon>Eukaryota</taxon>
        <taxon>Metazoa</taxon>
        <taxon>Cnidaria</taxon>
        <taxon>Anthozoa</taxon>
        <taxon>Octocorallia</taxon>
        <taxon>Malacalcyonacea</taxon>
        <taxon>Plexauridae</taxon>
        <taxon>Paramuricea</taxon>
    </lineage>
</organism>
<comment type="caution">
    <text evidence="1">The sequence shown here is derived from an EMBL/GenBank/DDBJ whole genome shotgun (WGS) entry which is preliminary data.</text>
</comment>
<sequence length="54" mass="6545">MEDCCNCFSLKKQLEDLKQKHLLDFRTIKQKIISTDSLIRSYQEKCQDILFNQY</sequence>
<protein>
    <submittedName>
        <fullName evidence="1">Uncharacterized protein</fullName>
    </submittedName>
</protein>
<evidence type="ECO:0000313" key="1">
    <source>
        <dbReference type="EMBL" id="CAB3994492.1"/>
    </source>
</evidence>
<keyword evidence="2" id="KW-1185">Reference proteome</keyword>
<accession>A0A6S7GWJ3</accession>
<dbReference type="OrthoDB" id="5990204at2759"/>
<gene>
    <name evidence="1" type="ORF">PACLA_8A022882</name>
</gene>
<name>A0A6S7GWJ3_PARCT</name>